<dbReference type="EMBL" id="JAGIOF010000001">
    <property type="protein sequence ID" value="MBP2386785.1"/>
    <property type="molecule type" value="Genomic_DNA"/>
</dbReference>
<name>A0ABS4XEA1_9MICC</name>
<sequence length="84" mass="9293">MNPDGGDRKAGSHTVCGDGERPRKKNAPNPAHFVPGFGAFRLRPGNNRLSGRLDVEAELHDVPVLGNLLMTTWSLHTRRFLFQS</sequence>
<evidence type="ECO:0000313" key="2">
    <source>
        <dbReference type="EMBL" id="MBP2386785.1"/>
    </source>
</evidence>
<accession>A0ABS4XEA1</accession>
<gene>
    <name evidence="2" type="ORF">JOF47_002296</name>
</gene>
<keyword evidence="3" id="KW-1185">Reference proteome</keyword>
<evidence type="ECO:0000256" key="1">
    <source>
        <dbReference type="SAM" id="MobiDB-lite"/>
    </source>
</evidence>
<dbReference type="Proteomes" id="UP001296993">
    <property type="component" value="Unassembled WGS sequence"/>
</dbReference>
<feature type="compositionally biased region" description="Basic and acidic residues" evidence="1">
    <location>
        <begin position="1"/>
        <end position="10"/>
    </location>
</feature>
<reference evidence="2 3" key="1">
    <citation type="submission" date="2021-03" db="EMBL/GenBank/DDBJ databases">
        <title>Sequencing the genomes of 1000 actinobacteria strains.</title>
        <authorList>
            <person name="Klenk H.-P."/>
        </authorList>
    </citation>
    <scope>NUCLEOTIDE SEQUENCE [LARGE SCALE GENOMIC DNA]</scope>
    <source>
        <strain evidence="2 3">DSM 15797</strain>
    </source>
</reference>
<comment type="caution">
    <text evidence="2">The sequence shown here is derived from an EMBL/GenBank/DDBJ whole genome shotgun (WGS) entry which is preliminary data.</text>
</comment>
<organism evidence="2 3">
    <name type="scientific">Paeniglutamicibacter kerguelensis</name>
    <dbReference type="NCBI Taxonomy" id="254788"/>
    <lineage>
        <taxon>Bacteria</taxon>
        <taxon>Bacillati</taxon>
        <taxon>Actinomycetota</taxon>
        <taxon>Actinomycetes</taxon>
        <taxon>Micrococcales</taxon>
        <taxon>Micrococcaceae</taxon>
        <taxon>Paeniglutamicibacter</taxon>
    </lineage>
</organism>
<protein>
    <submittedName>
        <fullName evidence="2">Uncharacterized protein</fullName>
    </submittedName>
</protein>
<feature type="region of interest" description="Disordered" evidence="1">
    <location>
        <begin position="1"/>
        <end position="31"/>
    </location>
</feature>
<evidence type="ECO:0000313" key="3">
    <source>
        <dbReference type="Proteomes" id="UP001296993"/>
    </source>
</evidence>
<proteinExistence type="predicted"/>